<dbReference type="GO" id="GO:0003676">
    <property type="term" value="F:nucleic acid binding"/>
    <property type="evidence" value="ECO:0007669"/>
    <property type="project" value="InterPro"/>
</dbReference>
<evidence type="ECO:0000256" key="1">
    <source>
        <dbReference type="ARBA" id="ARBA00006091"/>
    </source>
</evidence>
<dbReference type="PANTHER" id="PTHR28582:SF1">
    <property type="entry name" value="TRNA-SPLICING ENDONUCLEASE SUBUNIT SEN15"/>
    <property type="match status" value="1"/>
</dbReference>
<sequence length="164" mass="18662">MMEDLISKFVSLGADEKSAVLASQVLLELCEVKKYWNIEYEYDQNTGKIIVKAKKTASEPHSVFIPISSYEELSFNKIDDYLNIYKVNRAFLAIVHPDSTCIYYEITKGLSEPNDTTAKHSRVNKQEKLDSELRKHQKTIEQAALYGLPVTIIDKGQNSAENNI</sequence>
<dbReference type="EMBL" id="JAACXV010012926">
    <property type="protein sequence ID" value="KAF7274309.1"/>
    <property type="molecule type" value="Genomic_DNA"/>
</dbReference>
<evidence type="ECO:0000256" key="2">
    <source>
        <dbReference type="ARBA" id="ARBA00022694"/>
    </source>
</evidence>
<dbReference type="SUPFAM" id="SSF53032">
    <property type="entry name" value="tRNA-intron endonuclease catalytic domain-like"/>
    <property type="match status" value="1"/>
</dbReference>
<dbReference type="OrthoDB" id="10002170at2759"/>
<dbReference type="GO" id="GO:0006388">
    <property type="term" value="P:tRNA splicing, via endonucleolytic cleavage and ligation"/>
    <property type="evidence" value="ECO:0007669"/>
    <property type="project" value="InterPro"/>
</dbReference>
<keyword evidence="2" id="KW-0819">tRNA processing</keyword>
<evidence type="ECO:0000313" key="4">
    <source>
        <dbReference type="EMBL" id="KAF7274309.1"/>
    </source>
</evidence>
<dbReference type="Pfam" id="PF09631">
    <property type="entry name" value="Sen15"/>
    <property type="match status" value="1"/>
</dbReference>
<feature type="domain" description="tRNA-splicing endonuclease subunit Sen15" evidence="3">
    <location>
        <begin position="24"/>
        <end position="115"/>
    </location>
</feature>
<protein>
    <recommendedName>
        <fullName evidence="3">tRNA-splicing endonuclease subunit Sen15 domain-containing protein</fullName>
    </recommendedName>
</protein>
<evidence type="ECO:0000313" key="5">
    <source>
        <dbReference type="Proteomes" id="UP000625711"/>
    </source>
</evidence>
<dbReference type="Proteomes" id="UP000625711">
    <property type="component" value="Unassembled WGS sequence"/>
</dbReference>
<gene>
    <name evidence="4" type="ORF">GWI33_013026</name>
</gene>
<dbReference type="AlphaFoldDB" id="A0A834I7A4"/>
<dbReference type="GO" id="GO:0005634">
    <property type="term" value="C:nucleus"/>
    <property type="evidence" value="ECO:0007669"/>
    <property type="project" value="UniProtKB-ARBA"/>
</dbReference>
<proteinExistence type="inferred from homology"/>
<dbReference type="InterPro" id="IPR036167">
    <property type="entry name" value="tRNA_intron_Endo_cat-like_sf"/>
</dbReference>
<dbReference type="InterPro" id="IPR018593">
    <property type="entry name" value="tRNA-endonuc_su_Sen15"/>
</dbReference>
<keyword evidence="5" id="KW-1185">Reference proteome</keyword>
<evidence type="ECO:0000259" key="3">
    <source>
        <dbReference type="Pfam" id="PF09631"/>
    </source>
</evidence>
<dbReference type="InterPro" id="IPR011856">
    <property type="entry name" value="tRNA_endonuc-like_dom_sf"/>
</dbReference>
<reference evidence="4" key="1">
    <citation type="submission" date="2020-08" db="EMBL/GenBank/DDBJ databases">
        <title>Genome sequencing and assembly of the red palm weevil Rhynchophorus ferrugineus.</title>
        <authorList>
            <person name="Dias G.B."/>
            <person name="Bergman C.M."/>
            <person name="Manee M."/>
        </authorList>
    </citation>
    <scope>NUCLEOTIDE SEQUENCE</scope>
    <source>
        <strain evidence="4">AA-2017</strain>
        <tissue evidence="4">Whole larva</tissue>
    </source>
</reference>
<organism evidence="4 5">
    <name type="scientific">Rhynchophorus ferrugineus</name>
    <name type="common">Red palm weevil</name>
    <name type="synonym">Curculio ferrugineus</name>
    <dbReference type="NCBI Taxonomy" id="354439"/>
    <lineage>
        <taxon>Eukaryota</taxon>
        <taxon>Metazoa</taxon>
        <taxon>Ecdysozoa</taxon>
        <taxon>Arthropoda</taxon>
        <taxon>Hexapoda</taxon>
        <taxon>Insecta</taxon>
        <taxon>Pterygota</taxon>
        <taxon>Neoptera</taxon>
        <taxon>Endopterygota</taxon>
        <taxon>Coleoptera</taxon>
        <taxon>Polyphaga</taxon>
        <taxon>Cucujiformia</taxon>
        <taxon>Curculionidae</taxon>
        <taxon>Dryophthorinae</taxon>
        <taxon>Rhynchophorus</taxon>
    </lineage>
</organism>
<accession>A0A834I7A4</accession>
<comment type="caution">
    <text evidence="4">The sequence shown here is derived from an EMBL/GenBank/DDBJ whole genome shotgun (WGS) entry which is preliminary data.</text>
</comment>
<dbReference type="PANTHER" id="PTHR28582">
    <property type="entry name" value="TRNA-SPLICING ENDONUCLEASE SUBUNIT SEN15"/>
    <property type="match status" value="1"/>
</dbReference>
<name>A0A834I7A4_RHYFE</name>
<dbReference type="Gene3D" id="3.40.1350.10">
    <property type="match status" value="1"/>
</dbReference>
<comment type="similarity">
    <text evidence="1">Belongs to the SEN15 family.</text>
</comment>